<evidence type="ECO:0000256" key="2">
    <source>
        <dbReference type="ARBA" id="ARBA00008566"/>
    </source>
</evidence>
<dbReference type="PANTHER" id="PTHR31686">
    <property type="match status" value="1"/>
</dbReference>
<evidence type="ECO:0000313" key="10">
    <source>
        <dbReference type="Proteomes" id="UP000552045"/>
    </source>
</evidence>
<keyword evidence="5 8" id="KW-0812">Transmembrane</keyword>
<sequence>MTLSDAIERMPPSSFSFVMATGIVGTAFATIGLEPVAVAALIVASVGYVALIVATATRAMLAPDALRRDARDPGKAFGFFTVVAATGVTATLASTLGIRWILPGALVVEALLWLALVYALLPWIVTHPSIRPLLPTVDGGWFLLVVATQSLSVLTSTAAGDHHLLSLVALGLWSVGIVVYLLLMAAVLVRMLSGRGTSIDVAPTAWVLTGATAISVFAASRILTASTPALPDASSAVTLVAMTLWAFGTLLIPFLIGLGIRDLAHRRDAWRFSVGWWSIVFPLGMYATATLSFGSVVEVEEFATVGTIAVWCAGVAWLIVTAGGVVRAPART</sequence>
<dbReference type="InterPro" id="IPR004695">
    <property type="entry name" value="SLAC1/Mae1/Ssu1/TehA"/>
</dbReference>
<keyword evidence="7 8" id="KW-0472">Membrane</keyword>
<evidence type="ECO:0000256" key="7">
    <source>
        <dbReference type="ARBA" id="ARBA00023136"/>
    </source>
</evidence>
<protein>
    <submittedName>
        <fullName evidence="9">Tellurite resistance protein TehA-like permease</fullName>
    </submittedName>
</protein>
<dbReference type="GO" id="GO:0005886">
    <property type="term" value="C:plasma membrane"/>
    <property type="evidence" value="ECO:0007669"/>
    <property type="project" value="UniProtKB-SubCell"/>
</dbReference>
<feature type="transmembrane region" description="Helical" evidence="8">
    <location>
        <begin position="100"/>
        <end position="121"/>
    </location>
</feature>
<accession>A0A7Y9EYA6</accession>
<keyword evidence="4" id="KW-1003">Cell membrane</keyword>
<proteinExistence type="inferred from homology"/>
<feature type="transmembrane region" description="Helical" evidence="8">
    <location>
        <begin position="12"/>
        <end position="31"/>
    </location>
</feature>
<comment type="caution">
    <text evidence="9">The sequence shown here is derived from an EMBL/GenBank/DDBJ whole genome shotgun (WGS) entry which is preliminary data.</text>
</comment>
<keyword evidence="3" id="KW-0813">Transport</keyword>
<feature type="transmembrane region" description="Helical" evidence="8">
    <location>
        <begin position="236"/>
        <end position="260"/>
    </location>
</feature>
<dbReference type="InterPro" id="IPR051629">
    <property type="entry name" value="Sulfite_efflux_TDT"/>
</dbReference>
<evidence type="ECO:0000313" key="9">
    <source>
        <dbReference type="EMBL" id="NYD55310.1"/>
    </source>
</evidence>
<feature type="transmembrane region" description="Helical" evidence="8">
    <location>
        <begin position="272"/>
        <end position="296"/>
    </location>
</feature>
<organism evidence="9 10">
    <name type="scientific">Microbacterium pseudoresistens</name>
    <dbReference type="NCBI Taxonomy" id="640634"/>
    <lineage>
        <taxon>Bacteria</taxon>
        <taxon>Bacillati</taxon>
        <taxon>Actinomycetota</taxon>
        <taxon>Actinomycetes</taxon>
        <taxon>Micrococcales</taxon>
        <taxon>Microbacteriaceae</taxon>
        <taxon>Microbacterium</taxon>
    </lineage>
</organism>
<evidence type="ECO:0000256" key="3">
    <source>
        <dbReference type="ARBA" id="ARBA00022448"/>
    </source>
</evidence>
<feature type="transmembrane region" description="Helical" evidence="8">
    <location>
        <begin position="37"/>
        <end position="56"/>
    </location>
</feature>
<reference evidence="9 10" key="1">
    <citation type="submission" date="2020-07" db="EMBL/GenBank/DDBJ databases">
        <title>Sequencing the genomes of 1000 actinobacteria strains.</title>
        <authorList>
            <person name="Klenk H.-P."/>
        </authorList>
    </citation>
    <scope>NUCLEOTIDE SEQUENCE [LARGE SCALE GENOMIC DNA]</scope>
    <source>
        <strain evidence="9 10">DSM 22185</strain>
    </source>
</reference>
<dbReference type="RefSeq" id="WP_179434311.1">
    <property type="nucleotide sequence ID" value="NZ_BAABLC010000006.1"/>
</dbReference>
<comment type="subcellular location">
    <subcellularLocation>
        <location evidence="1">Cell membrane</location>
        <topology evidence="1">Multi-pass membrane protein</topology>
    </subcellularLocation>
</comment>
<evidence type="ECO:0000256" key="6">
    <source>
        <dbReference type="ARBA" id="ARBA00022989"/>
    </source>
</evidence>
<feature type="transmembrane region" description="Helical" evidence="8">
    <location>
        <begin position="76"/>
        <end position="94"/>
    </location>
</feature>
<evidence type="ECO:0000256" key="4">
    <source>
        <dbReference type="ARBA" id="ARBA00022475"/>
    </source>
</evidence>
<keyword evidence="10" id="KW-1185">Reference proteome</keyword>
<comment type="similarity">
    <text evidence="2">Belongs to the tellurite-resistance/dicarboxylate transporter (TDT) family.</text>
</comment>
<dbReference type="Gene3D" id="1.50.10.150">
    <property type="entry name" value="Voltage-dependent anion channel"/>
    <property type="match status" value="1"/>
</dbReference>
<dbReference type="GO" id="GO:0000319">
    <property type="term" value="F:sulfite transmembrane transporter activity"/>
    <property type="evidence" value="ECO:0007669"/>
    <property type="project" value="TreeGrafter"/>
</dbReference>
<keyword evidence="6 8" id="KW-1133">Transmembrane helix</keyword>
<dbReference type="PANTHER" id="PTHR31686:SF1">
    <property type="entry name" value="SULFITE EFFLUX PUMP SSU1"/>
    <property type="match status" value="1"/>
</dbReference>
<name>A0A7Y9EYA6_9MICO</name>
<feature type="transmembrane region" description="Helical" evidence="8">
    <location>
        <begin position="164"/>
        <end position="189"/>
    </location>
</feature>
<dbReference type="CDD" id="cd09319">
    <property type="entry name" value="TDT_like_1"/>
    <property type="match status" value="1"/>
</dbReference>
<evidence type="ECO:0000256" key="5">
    <source>
        <dbReference type="ARBA" id="ARBA00022692"/>
    </source>
</evidence>
<dbReference type="EMBL" id="JACCBH010000001">
    <property type="protein sequence ID" value="NYD55310.1"/>
    <property type="molecule type" value="Genomic_DNA"/>
</dbReference>
<evidence type="ECO:0000256" key="1">
    <source>
        <dbReference type="ARBA" id="ARBA00004651"/>
    </source>
</evidence>
<dbReference type="InterPro" id="IPR038665">
    <property type="entry name" value="Voltage-dep_anion_channel_sf"/>
</dbReference>
<dbReference type="Proteomes" id="UP000552045">
    <property type="component" value="Unassembled WGS sequence"/>
</dbReference>
<gene>
    <name evidence="9" type="ORF">BKA02_002365</name>
</gene>
<feature type="transmembrane region" description="Helical" evidence="8">
    <location>
        <begin position="201"/>
        <end position="224"/>
    </location>
</feature>
<evidence type="ECO:0000256" key="8">
    <source>
        <dbReference type="SAM" id="Phobius"/>
    </source>
</evidence>
<dbReference type="Pfam" id="PF03595">
    <property type="entry name" value="SLAC1"/>
    <property type="match status" value="1"/>
</dbReference>
<dbReference type="AlphaFoldDB" id="A0A7Y9EYA6"/>
<feature type="transmembrane region" description="Helical" evidence="8">
    <location>
        <begin position="302"/>
        <end position="326"/>
    </location>
</feature>